<name>A0A2S8G7G4_9BACT</name>
<dbReference type="EMBL" id="PUHY01000001">
    <property type="protein sequence ID" value="PQO40405.1"/>
    <property type="molecule type" value="Genomic_DNA"/>
</dbReference>
<feature type="compositionally biased region" description="Polar residues" evidence="1">
    <location>
        <begin position="225"/>
        <end position="235"/>
    </location>
</feature>
<dbReference type="AlphaFoldDB" id="A0A2S8G7G4"/>
<dbReference type="OrthoDB" id="274769at2"/>
<reference evidence="2 3" key="1">
    <citation type="submission" date="2018-02" db="EMBL/GenBank/DDBJ databases">
        <title>Comparative genomes isolates from brazilian mangrove.</title>
        <authorList>
            <person name="Araujo J.E."/>
            <person name="Taketani R.G."/>
            <person name="Silva M.C.P."/>
            <person name="Loureco M.V."/>
            <person name="Andreote F.D."/>
        </authorList>
    </citation>
    <scope>NUCLEOTIDE SEQUENCE [LARGE SCALE GENOMIC DNA]</scope>
    <source>
        <strain evidence="2 3">Hex-1 MGV</strain>
    </source>
</reference>
<evidence type="ECO:0000256" key="1">
    <source>
        <dbReference type="SAM" id="MobiDB-lite"/>
    </source>
</evidence>
<proteinExistence type="predicted"/>
<feature type="region of interest" description="Disordered" evidence="1">
    <location>
        <begin position="213"/>
        <end position="240"/>
    </location>
</feature>
<dbReference type="RefSeq" id="WP_105327641.1">
    <property type="nucleotide sequence ID" value="NZ_PUHY01000001.1"/>
</dbReference>
<dbReference type="Proteomes" id="UP000238322">
    <property type="component" value="Unassembled WGS sequence"/>
</dbReference>
<feature type="region of interest" description="Disordered" evidence="1">
    <location>
        <begin position="96"/>
        <end position="152"/>
    </location>
</feature>
<evidence type="ECO:0008006" key="4">
    <source>
        <dbReference type="Google" id="ProtNLM"/>
    </source>
</evidence>
<comment type="caution">
    <text evidence="2">The sequence shown here is derived from an EMBL/GenBank/DDBJ whole genome shotgun (WGS) entry which is preliminary data.</text>
</comment>
<organism evidence="2 3">
    <name type="scientific">Blastopirellula marina</name>
    <dbReference type="NCBI Taxonomy" id="124"/>
    <lineage>
        <taxon>Bacteria</taxon>
        <taxon>Pseudomonadati</taxon>
        <taxon>Planctomycetota</taxon>
        <taxon>Planctomycetia</taxon>
        <taxon>Pirellulales</taxon>
        <taxon>Pirellulaceae</taxon>
        <taxon>Blastopirellula</taxon>
    </lineage>
</organism>
<accession>A0A2S8G7G4</accession>
<evidence type="ECO:0000313" key="2">
    <source>
        <dbReference type="EMBL" id="PQO40405.1"/>
    </source>
</evidence>
<sequence>MLNYRRNLVTLGITAVVTCNLLIASLRAQGPSVYHYPPSQSSHTWRGKGGSLVFSGRALHRAGDYVLFKTTKGFEITLPVKYLGQQDQQYLSYLAGEGPAPSAASTDPRPAPAGMTPVDEPDDRVPPDDFFGPSNEPEMASDDEDTSANIPDPTLAEQTFKQGQSVEVRQDDSWHQGNIAAVRPSNNTYFVQYKVAGIPKSRWVPATDLRPVGGTGPDPVDPFNLPSTTGGSTSAETKEVTIKSQSPVGYMVGPLKQGDKLKLSYISGKWKAWGRLATESPDAVNIGGGDKCRLAICEFRNETEVVTLTLVPAETSTRPFTWTAKQDYDHILLQINDNDNDFASNPASDVKYSLTIEKAD</sequence>
<protein>
    <recommendedName>
        <fullName evidence="4">SLA1 homology domain-containing protein</fullName>
    </recommendedName>
</protein>
<gene>
    <name evidence="2" type="ORF">C5Y83_00245</name>
</gene>
<evidence type="ECO:0000313" key="3">
    <source>
        <dbReference type="Proteomes" id="UP000238322"/>
    </source>
</evidence>